<dbReference type="SUPFAM" id="SSF52218">
    <property type="entry name" value="Flavoproteins"/>
    <property type="match status" value="1"/>
</dbReference>
<name>A0A3D9BUT9_9RHOB</name>
<evidence type="ECO:0000256" key="2">
    <source>
        <dbReference type="ARBA" id="ARBA00023002"/>
    </source>
</evidence>
<dbReference type="AlphaFoldDB" id="A0A3D9BUT9"/>
<evidence type="ECO:0000313" key="4">
    <source>
        <dbReference type="EMBL" id="REC57300.1"/>
    </source>
</evidence>
<dbReference type="GO" id="GO:0005829">
    <property type="term" value="C:cytosol"/>
    <property type="evidence" value="ECO:0007669"/>
    <property type="project" value="TreeGrafter"/>
</dbReference>
<dbReference type="InterPro" id="IPR029039">
    <property type="entry name" value="Flavoprotein-like_sf"/>
</dbReference>
<dbReference type="Gene3D" id="3.40.50.360">
    <property type="match status" value="1"/>
</dbReference>
<dbReference type="GO" id="GO:0003955">
    <property type="term" value="F:NAD(P)H dehydrogenase (quinone) activity"/>
    <property type="evidence" value="ECO:0007669"/>
    <property type="project" value="TreeGrafter"/>
</dbReference>
<keyword evidence="5" id="KW-1185">Reference proteome</keyword>
<evidence type="ECO:0000313" key="5">
    <source>
        <dbReference type="Proteomes" id="UP000257131"/>
    </source>
</evidence>
<dbReference type="EMBL" id="QOHR01000007">
    <property type="protein sequence ID" value="REC57300.1"/>
    <property type="molecule type" value="Genomic_DNA"/>
</dbReference>
<dbReference type="InterPro" id="IPR003680">
    <property type="entry name" value="Flavodoxin_fold"/>
</dbReference>
<proteinExistence type="inferred from homology"/>
<sequence length="193" mass="21422">MTRALVLFAHPCPESFSAALDARVRAALDARGWEVDACDLYAEGFDPVLSRAERRAYHDAGANVASVRGQVDRLRAAEALVMVFPVWNFGFPAILKGFLDRVFLPGVSFRLEAGRVRPALTNVRRLAAVATYGGTRLRAALAGDPPRRVVTRAVRHACRPRRTRYLALYDMNRADAGRRRAFLDRVGRAMEAL</sequence>
<dbReference type="OrthoDB" id="9798454at2"/>
<protein>
    <submittedName>
        <fullName evidence="4">Flavodoxin family protein</fullName>
    </submittedName>
</protein>
<keyword evidence="2" id="KW-0560">Oxidoreductase</keyword>
<gene>
    <name evidence="4" type="ORF">DRV84_07565</name>
</gene>
<comment type="caution">
    <text evidence="4">The sequence shown here is derived from an EMBL/GenBank/DDBJ whole genome shotgun (WGS) entry which is preliminary data.</text>
</comment>
<dbReference type="InterPro" id="IPR051545">
    <property type="entry name" value="NAD(P)H_dehydrogenase_qn"/>
</dbReference>
<reference evidence="4 5" key="1">
    <citation type="journal article" date="2017" name="Int. J. Syst. Evol. Microbiol.">
        <title>Rhodosalinus sediminis gen. nov., sp. nov., isolated from marine saltern.</title>
        <authorList>
            <person name="Guo L.Y."/>
            <person name="Ling S.K."/>
            <person name="Li C.M."/>
            <person name="Chen G.J."/>
            <person name="Du Z.J."/>
        </authorList>
    </citation>
    <scope>NUCLEOTIDE SEQUENCE [LARGE SCALE GENOMIC DNA]</scope>
    <source>
        <strain evidence="4 5">WDN1C137</strain>
    </source>
</reference>
<evidence type="ECO:0000259" key="3">
    <source>
        <dbReference type="Pfam" id="PF02525"/>
    </source>
</evidence>
<dbReference type="PANTHER" id="PTHR10204">
    <property type="entry name" value="NAD P H OXIDOREDUCTASE-RELATED"/>
    <property type="match status" value="1"/>
</dbReference>
<organism evidence="4 5">
    <name type="scientific">Rhodosalinus sediminis</name>
    <dbReference type="NCBI Taxonomy" id="1940533"/>
    <lineage>
        <taxon>Bacteria</taxon>
        <taxon>Pseudomonadati</taxon>
        <taxon>Pseudomonadota</taxon>
        <taxon>Alphaproteobacteria</taxon>
        <taxon>Rhodobacterales</taxon>
        <taxon>Paracoccaceae</taxon>
        <taxon>Rhodosalinus</taxon>
    </lineage>
</organism>
<feature type="domain" description="Flavodoxin-like fold" evidence="3">
    <location>
        <begin position="3"/>
        <end position="175"/>
    </location>
</feature>
<accession>A0A3D9BUT9</accession>
<dbReference type="RefSeq" id="WP_115979286.1">
    <property type="nucleotide sequence ID" value="NZ_QOHR01000007.1"/>
</dbReference>
<evidence type="ECO:0000256" key="1">
    <source>
        <dbReference type="ARBA" id="ARBA00006252"/>
    </source>
</evidence>
<dbReference type="Proteomes" id="UP000257131">
    <property type="component" value="Unassembled WGS sequence"/>
</dbReference>
<comment type="similarity">
    <text evidence="1">Belongs to the NAD(P)H dehydrogenase (quinone) family.</text>
</comment>
<dbReference type="Pfam" id="PF02525">
    <property type="entry name" value="Flavodoxin_2"/>
    <property type="match status" value="1"/>
</dbReference>
<dbReference type="PANTHER" id="PTHR10204:SF34">
    <property type="entry name" value="NAD(P)H DEHYDROGENASE [QUINONE] 1 ISOFORM 1"/>
    <property type="match status" value="1"/>
</dbReference>